<dbReference type="STRING" id="685588.A0A067SVE2"/>
<accession>A0A067SVE2</accession>
<dbReference type="SUPFAM" id="SSF52540">
    <property type="entry name" value="P-loop containing nucleoside triphosphate hydrolases"/>
    <property type="match status" value="1"/>
</dbReference>
<proteinExistence type="predicted"/>
<organism evidence="1 2">
    <name type="scientific">Galerina marginata (strain CBS 339.88)</name>
    <dbReference type="NCBI Taxonomy" id="685588"/>
    <lineage>
        <taxon>Eukaryota</taxon>
        <taxon>Fungi</taxon>
        <taxon>Dikarya</taxon>
        <taxon>Basidiomycota</taxon>
        <taxon>Agaricomycotina</taxon>
        <taxon>Agaricomycetes</taxon>
        <taxon>Agaricomycetidae</taxon>
        <taxon>Agaricales</taxon>
        <taxon>Agaricineae</taxon>
        <taxon>Strophariaceae</taxon>
        <taxon>Galerina</taxon>
    </lineage>
</organism>
<keyword evidence="2" id="KW-1185">Reference proteome</keyword>
<evidence type="ECO:0008006" key="3">
    <source>
        <dbReference type="Google" id="ProtNLM"/>
    </source>
</evidence>
<dbReference type="InterPro" id="IPR027417">
    <property type="entry name" value="P-loop_NTPase"/>
</dbReference>
<sequence length="683" mass="77494">MRQKDQTPRDNQLRSALENMRYKACTPENISFLRSLISSNLPGRSSVCDEEFRNVSIITARNLHKDEINRLGALRFAQETGQTLVDFYSEDSCNVNSKDTESKHTTRLREITGEVQSSLWSQPPSCNNKNIAGKLSLCIGLPVMIRNNYATELCMTRGQEGFVFGWQSKVGKQGQTVLDTLFIKLKKPPSIVKFNGLPENVIPIYSTSNNIIAQLPDDRKVLISRTQLEVLVNFAMTDFASQGKTRPENVADLNNLQTHQAYYTALSRSSTAKGTLILQGFDSKKITGGCSGALRQEFRELEILDEITTLRYNGKLSVNVHGDIRNILIKTFRKSKGEQYVPKLVHSAIRWSKRDPLNESEIIDIKSINLDKFNKKRKFVDDTSNSTFSAKKSSKAEIEDKKPALKKLCSTQMPVQNGNHYINPQGFIWSNNSCAYDATFTVFFNLWCSNKDLWTDELQAIGNPFILDLVNGFIDIDHNLKSFEIVRDDLRRKLEIFFPDNLQFGHFAALDDLFEVMVGTDAPVRSTSYACNNNHIRRLNNLSNYLVLAGTVQYLSTSSWALMTNEASNYICHRCGYEVFIKREFLVLPSVLAFDFCGHKINIDHEIQIPYNGMLHKFRLAGIIYFGQAHFCAQIILPDGQIWYHDGITTGRNMIYQGSMTNNPPDLSTCNNKVAVLAFYVMK</sequence>
<evidence type="ECO:0000313" key="2">
    <source>
        <dbReference type="Proteomes" id="UP000027222"/>
    </source>
</evidence>
<dbReference type="Proteomes" id="UP000027222">
    <property type="component" value="Unassembled WGS sequence"/>
</dbReference>
<gene>
    <name evidence="1" type="ORF">GALMADRAFT_74602</name>
</gene>
<reference evidence="2" key="1">
    <citation type="journal article" date="2014" name="Proc. Natl. Acad. Sci. U.S.A.">
        <title>Extensive sampling of basidiomycete genomes demonstrates inadequacy of the white-rot/brown-rot paradigm for wood decay fungi.</title>
        <authorList>
            <person name="Riley R."/>
            <person name="Salamov A.A."/>
            <person name="Brown D.W."/>
            <person name="Nagy L.G."/>
            <person name="Floudas D."/>
            <person name="Held B.W."/>
            <person name="Levasseur A."/>
            <person name="Lombard V."/>
            <person name="Morin E."/>
            <person name="Otillar R."/>
            <person name="Lindquist E.A."/>
            <person name="Sun H."/>
            <person name="LaButti K.M."/>
            <person name="Schmutz J."/>
            <person name="Jabbour D."/>
            <person name="Luo H."/>
            <person name="Baker S.E."/>
            <person name="Pisabarro A.G."/>
            <person name="Walton J.D."/>
            <person name="Blanchette R.A."/>
            <person name="Henrissat B."/>
            <person name="Martin F."/>
            <person name="Cullen D."/>
            <person name="Hibbett D.S."/>
            <person name="Grigoriev I.V."/>
        </authorList>
    </citation>
    <scope>NUCLEOTIDE SEQUENCE [LARGE SCALE GENOMIC DNA]</scope>
    <source>
        <strain evidence="2">CBS 339.88</strain>
    </source>
</reference>
<dbReference type="OrthoDB" id="3247165at2759"/>
<dbReference type="HOGENOM" id="CLU_029136_0_0_1"/>
<name>A0A067SVE2_GALM3</name>
<protein>
    <recommendedName>
        <fullName evidence="3">DNA helicase</fullName>
    </recommendedName>
</protein>
<evidence type="ECO:0000313" key="1">
    <source>
        <dbReference type="EMBL" id="KDR71669.1"/>
    </source>
</evidence>
<dbReference type="AlphaFoldDB" id="A0A067SVE2"/>
<dbReference type="EMBL" id="KL142391">
    <property type="protein sequence ID" value="KDR71669.1"/>
    <property type="molecule type" value="Genomic_DNA"/>
</dbReference>